<reference evidence="8" key="1">
    <citation type="submission" date="2019-02" db="EMBL/GenBank/DDBJ databases">
        <authorList>
            <person name="Ashton P.M."/>
            <person name="Dallman T."/>
            <person name="Nair S."/>
            <person name="De Pinna E."/>
            <person name="Peters T."/>
            <person name="Grant K."/>
        </authorList>
    </citation>
    <scope>NUCLEOTIDE SEQUENCE</scope>
    <source>
        <strain evidence="8">446642</strain>
    </source>
</reference>
<dbReference type="PANTHER" id="PTHR30579:SF8">
    <property type="entry name" value="HTH-TYPE TRANSCRIPTIONAL REGULATOR HDFR"/>
    <property type="match status" value="1"/>
</dbReference>
<protein>
    <recommendedName>
        <fullName evidence="6">HTH-type transcriptional regulator HdfR</fullName>
    </recommendedName>
    <alternativeName>
        <fullName evidence="6">H-NS-dependent flhDC regulator</fullName>
    </alternativeName>
</protein>
<dbReference type="HAMAP" id="MF_01233">
    <property type="entry name" value="HTH_type_HdfR"/>
    <property type="match status" value="1"/>
</dbReference>
<evidence type="ECO:0000256" key="4">
    <source>
        <dbReference type="ARBA" id="ARBA00023125"/>
    </source>
</evidence>
<keyword evidence="4 6" id="KW-0238">DNA-binding</keyword>
<dbReference type="InterPro" id="IPR000847">
    <property type="entry name" value="LysR_HTH_N"/>
</dbReference>
<dbReference type="AlphaFoldDB" id="A0A5I0BSY4"/>
<dbReference type="InterPro" id="IPR036390">
    <property type="entry name" value="WH_DNA-bd_sf"/>
</dbReference>
<dbReference type="GO" id="GO:0003700">
    <property type="term" value="F:DNA-binding transcription factor activity"/>
    <property type="evidence" value="ECO:0007669"/>
    <property type="project" value="UniProtKB-UniRule"/>
</dbReference>
<sequence length="282" mass="32020">MESTVDTELLKTFLEVSRTRHFGRAAEALYLTQSAVSFRIRQLENQLGVNLFTRHRNNIRLTTAGEKLLPYAETLMNTWQAARKEVAHTSRHNEFSIGASASLWECMLNAWLGRLYQLQEPQSGLQFEARIAQRQSLVKQLHERQLDLLITTEAPKMDEFSSQLLGHFTLALYCSSPARKKSELNYLRLEWGPDFQQHETGLIAADEVPILTTSSAELARQQLSALNGCSWLPVNWANEKGGLHTVADSATLSRPLYAIWLQNSDKYSLICDLLKTDVLDDQ</sequence>
<keyword evidence="2 6" id="KW-0678">Repressor</keyword>
<dbReference type="PROSITE" id="PS50931">
    <property type="entry name" value="HTH_LYSR"/>
    <property type="match status" value="1"/>
</dbReference>
<evidence type="ECO:0000256" key="2">
    <source>
        <dbReference type="ARBA" id="ARBA00022491"/>
    </source>
</evidence>
<comment type="similarity">
    <text evidence="1 6">Belongs to the LysR transcriptional regulatory family.</text>
</comment>
<dbReference type="SUPFAM" id="SSF53850">
    <property type="entry name" value="Periplasmic binding protein-like II"/>
    <property type="match status" value="1"/>
</dbReference>
<dbReference type="SUPFAM" id="SSF46785">
    <property type="entry name" value="Winged helix' DNA-binding domain"/>
    <property type="match status" value="1"/>
</dbReference>
<dbReference type="InterPro" id="IPR020890">
    <property type="entry name" value="Tscrpt_reg_HTH_HdfR"/>
</dbReference>
<dbReference type="PRINTS" id="PR00039">
    <property type="entry name" value="HTHLYSR"/>
</dbReference>
<dbReference type="Pfam" id="PF03466">
    <property type="entry name" value="LysR_substrate"/>
    <property type="match status" value="1"/>
</dbReference>
<dbReference type="GO" id="GO:0045892">
    <property type="term" value="P:negative regulation of DNA-templated transcription"/>
    <property type="evidence" value="ECO:0007669"/>
    <property type="project" value="UniProtKB-UniRule"/>
</dbReference>
<evidence type="ECO:0000259" key="7">
    <source>
        <dbReference type="PROSITE" id="PS50931"/>
    </source>
</evidence>
<dbReference type="InterPro" id="IPR005119">
    <property type="entry name" value="LysR_subst-bd"/>
</dbReference>
<comment type="function">
    <text evidence="6">Negatively regulates the transcription of the flagellar master operon flhDC by binding to the upstream region of the operon.</text>
</comment>
<evidence type="ECO:0000256" key="3">
    <source>
        <dbReference type="ARBA" id="ARBA00023015"/>
    </source>
</evidence>
<dbReference type="GO" id="GO:0003677">
    <property type="term" value="F:DNA binding"/>
    <property type="evidence" value="ECO:0007669"/>
    <property type="project" value="UniProtKB-KW"/>
</dbReference>
<dbReference type="InterPro" id="IPR036388">
    <property type="entry name" value="WH-like_DNA-bd_sf"/>
</dbReference>
<evidence type="ECO:0000313" key="8">
    <source>
        <dbReference type="EMBL" id="ECE8856506.1"/>
    </source>
</evidence>
<dbReference type="InterPro" id="IPR050176">
    <property type="entry name" value="LTTR"/>
</dbReference>
<dbReference type="PANTHER" id="PTHR30579">
    <property type="entry name" value="TRANSCRIPTIONAL REGULATOR"/>
    <property type="match status" value="1"/>
</dbReference>
<gene>
    <name evidence="6 8" type="primary">hdfR</name>
    <name evidence="8" type="ORF">EWG69_20405</name>
</gene>
<dbReference type="Pfam" id="PF00126">
    <property type="entry name" value="HTH_1"/>
    <property type="match status" value="1"/>
</dbReference>
<evidence type="ECO:0000256" key="1">
    <source>
        <dbReference type="ARBA" id="ARBA00009437"/>
    </source>
</evidence>
<keyword evidence="5 6" id="KW-0804">Transcription</keyword>
<organism evidence="8">
    <name type="scientific">Salmonella enterica subsp. enterica serovar Koketime</name>
    <dbReference type="NCBI Taxonomy" id="2564632"/>
    <lineage>
        <taxon>Bacteria</taxon>
        <taxon>Pseudomonadati</taxon>
        <taxon>Pseudomonadota</taxon>
        <taxon>Gammaproteobacteria</taxon>
        <taxon>Enterobacterales</taxon>
        <taxon>Enterobacteriaceae</taxon>
        <taxon>Salmonella</taxon>
    </lineage>
</organism>
<comment type="caution">
    <text evidence="8">The sequence shown here is derived from an EMBL/GenBank/DDBJ whole genome shotgun (WGS) entry which is preliminary data.</text>
</comment>
<name>A0A5I0BSY4_SALET</name>
<dbReference type="EMBL" id="AAIJKB010000020">
    <property type="protein sequence ID" value="ECE8856506.1"/>
    <property type="molecule type" value="Genomic_DNA"/>
</dbReference>
<dbReference type="Gene3D" id="1.10.10.10">
    <property type="entry name" value="Winged helix-like DNA-binding domain superfamily/Winged helix DNA-binding domain"/>
    <property type="match status" value="1"/>
</dbReference>
<evidence type="ECO:0000256" key="5">
    <source>
        <dbReference type="ARBA" id="ARBA00023163"/>
    </source>
</evidence>
<keyword evidence="3 6" id="KW-0805">Transcription regulation</keyword>
<feature type="DNA-binding region" description="H-T-H motif" evidence="6">
    <location>
        <begin position="22"/>
        <end position="41"/>
    </location>
</feature>
<accession>A0A5I0BSY4</accession>
<feature type="domain" description="HTH lysR-type" evidence="7">
    <location>
        <begin position="5"/>
        <end position="62"/>
    </location>
</feature>
<dbReference type="NCBIfam" id="NF002946">
    <property type="entry name" value="PRK03601.1"/>
    <property type="match status" value="1"/>
</dbReference>
<proteinExistence type="inferred from homology"/>
<dbReference type="FunFam" id="1.10.10.10:FF:000001">
    <property type="entry name" value="LysR family transcriptional regulator"/>
    <property type="match status" value="1"/>
</dbReference>
<evidence type="ECO:0000256" key="6">
    <source>
        <dbReference type="HAMAP-Rule" id="MF_01233"/>
    </source>
</evidence>